<reference evidence="1" key="1">
    <citation type="journal article" date="2014" name="Front. Microbiol.">
        <title>High frequency of phylogenetically diverse reductive dehalogenase-homologous genes in deep subseafloor sedimentary metagenomes.</title>
        <authorList>
            <person name="Kawai M."/>
            <person name="Futagami T."/>
            <person name="Toyoda A."/>
            <person name="Takaki Y."/>
            <person name="Nishi S."/>
            <person name="Hori S."/>
            <person name="Arai W."/>
            <person name="Tsubouchi T."/>
            <person name="Morono Y."/>
            <person name="Uchiyama I."/>
            <person name="Ito T."/>
            <person name="Fujiyama A."/>
            <person name="Inagaki F."/>
            <person name="Takami H."/>
        </authorList>
    </citation>
    <scope>NUCLEOTIDE SEQUENCE</scope>
    <source>
        <strain evidence="1">Expedition CK06-06</strain>
    </source>
</reference>
<dbReference type="AlphaFoldDB" id="X1VYB5"/>
<evidence type="ECO:0000313" key="1">
    <source>
        <dbReference type="EMBL" id="GAJ24421.1"/>
    </source>
</evidence>
<organism evidence="1">
    <name type="scientific">marine sediment metagenome</name>
    <dbReference type="NCBI Taxonomy" id="412755"/>
    <lineage>
        <taxon>unclassified sequences</taxon>
        <taxon>metagenomes</taxon>
        <taxon>ecological metagenomes</taxon>
    </lineage>
</organism>
<feature type="non-terminal residue" evidence="1">
    <location>
        <position position="71"/>
    </location>
</feature>
<comment type="caution">
    <text evidence="1">The sequence shown here is derived from an EMBL/GenBank/DDBJ whole genome shotgun (WGS) entry which is preliminary data.</text>
</comment>
<proteinExistence type="predicted"/>
<protein>
    <submittedName>
        <fullName evidence="1">Uncharacterized protein</fullName>
    </submittedName>
</protein>
<accession>X1VYB5</accession>
<gene>
    <name evidence="1" type="ORF">S12H4_60771</name>
</gene>
<dbReference type="EMBL" id="BARW01040095">
    <property type="protein sequence ID" value="GAJ24421.1"/>
    <property type="molecule type" value="Genomic_DNA"/>
</dbReference>
<name>X1VYB5_9ZZZZ</name>
<sequence length="71" mass="7991">MVGGKGTLINNTGGHSKMGELIARVVYEAVQEAIYKQNGIVTQRNIFQRLKERKISVFDLINSIRLEDVDD</sequence>